<keyword evidence="4 13" id="KW-1133">Transmembrane helix</keyword>
<evidence type="ECO:0000256" key="7">
    <source>
        <dbReference type="ARBA" id="ARBA00023157"/>
    </source>
</evidence>
<accession>A0ABN9AU67</accession>
<comment type="caution">
    <text evidence="15">The sequence shown here is derived from an EMBL/GenBank/DDBJ whole genome shotgun (WGS) entry which is preliminary data.</text>
</comment>
<proteinExistence type="inferred from homology"/>
<dbReference type="Gene3D" id="1.20.1070.10">
    <property type="entry name" value="Rhodopsin 7-helix transmembrane proteins"/>
    <property type="match status" value="1"/>
</dbReference>
<evidence type="ECO:0000256" key="1">
    <source>
        <dbReference type="ARBA" id="ARBA00004651"/>
    </source>
</evidence>
<dbReference type="InterPro" id="IPR000276">
    <property type="entry name" value="GPCR_Rhodpsn"/>
</dbReference>
<comment type="similarity">
    <text evidence="12">Belongs to the G-protein coupled receptor 1 family.</text>
</comment>
<evidence type="ECO:0000256" key="5">
    <source>
        <dbReference type="ARBA" id="ARBA00023040"/>
    </source>
</evidence>
<comment type="similarity">
    <text evidence="11">Belongs to the chemokine-like receptor (CMKLR) family.</text>
</comment>
<dbReference type="PANTHER" id="PTHR24225:SF0">
    <property type="entry name" value="N-FORMYL PEPTIDE RECEPTOR 2"/>
    <property type="match status" value="1"/>
</dbReference>
<keyword evidence="5 12" id="KW-0297">G-protein coupled receptor</keyword>
<evidence type="ECO:0000256" key="12">
    <source>
        <dbReference type="RuleBase" id="RU000688"/>
    </source>
</evidence>
<evidence type="ECO:0000256" key="6">
    <source>
        <dbReference type="ARBA" id="ARBA00023136"/>
    </source>
</evidence>
<gene>
    <name evidence="15" type="ORF">SPARVUS_LOCUS1608718</name>
</gene>
<dbReference type="InterPro" id="IPR017452">
    <property type="entry name" value="GPCR_Rhodpsn_7TM"/>
</dbReference>
<keyword evidence="7" id="KW-1015">Disulfide bond</keyword>
<dbReference type="PROSITE" id="PS00237">
    <property type="entry name" value="G_PROTEIN_RECEP_F1_1"/>
    <property type="match status" value="1"/>
</dbReference>
<dbReference type="Pfam" id="PF00001">
    <property type="entry name" value="7tm_1"/>
    <property type="match status" value="1"/>
</dbReference>
<dbReference type="Proteomes" id="UP001162483">
    <property type="component" value="Unassembled WGS sequence"/>
</dbReference>
<evidence type="ECO:0000256" key="10">
    <source>
        <dbReference type="ARBA" id="ARBA00023224"/>
    </source>
</evidence>
<feature type="transmembrane region" description="Helical" evidence="13">
    <location>
        <begin position="118"/>
        <end position="137"/>
    </location>
</feature>
<evidence type="ECO:0000256" key="11">
    <source>
        <dbReference type="ARBA" id="ARBA00025736"/>
    </source>
</evidence>
<keyword evidence="9" id="KW-0325">Glycoprotein</keyword>
<protein>
    <recommendedName>
        <fullName evidence="14">G-protein coupled receptors family 1 profile domain-containing protein</fullName>
    </recommendedName>
</protein>
<organism evidence="15 16">
    <name type="scientific">Staurois parvus</name>
    <dbReference type="NCBI Taxonomy" id="386267"/>
    <lineage>
        <taxon>Eukaryota</taxon>
        <taxon>Metazoa</taxon>
        <taxon>Chordata</taxon>
        <taxon>Craniata</taxon>
        <taxon>Vertebrata</taxon>
        <taxon>Euteleostomi</taxon>
        <taxon>Amphibia</taxon>
        <taxon>Batrachia</taxon>
        <taxon>Anura</taxon>
        <taxon>Neobatrachia</taxon>
        <taxon>Ranoidea</taxon>
        <taxon>Ranidae</taxon>
        <taxon>Staurois</taxon>
    </lineage>
</organism>
<evidence type="ECO:0000259" key="14">
    <source>
        <dbReference type="PROSITE" id="PS50262"/>
    </source>
</evidence>
<keyword evidence="10 12" id="KW-0807">Transducer</keyword>
<keyword evidence="3 12" id="KW-0812">Transmembrane</keyword>
<feature type="transmembrane region" description="Helical" evidence="13">
    <location>
        <begin position="37"/>
        <end position="70"/>
    </location>
</feature>
<evidence type="ECO:0000256" key="4">
    <source>
        <dbReference type="ARBA" id="ARBA00022989"/>
    </source>
</evidence>
<feature type="transmembrane region" description="Helical" evidence="13">
    <location>
        <begin position="157"/>
        <end position="179"/>
    </location>
</feature>
<keyword evidence="8 12" id="KW-0675">Receptor</keyword>
<evidence type="ECO:0000313" key="16">
    <source>
        <dbReference type="Proteomes" id="UP001162483"/>
    </source>
</evidence>
<dbReference type="InterPro" id="IPR000826">
    <property type="entry name" value="Formyl_rcpt-rel"/>
</dbReference>
<dbReference type="PANTHER" id="PTHR24225">
    <property type="entry name" value="CHEMOTACTIC RECEPTOR"/>
    <property type="match status" value="1"/>
</dbReference>
<keyword evidence="6 13" id="KW-0472">Membrane</keyword>
<evidence type="ECO:0000256" key="9">
    <source>
        <dbReference type="ARBA" id="ARBA00023180"/>
    </source>
</evidence>
<dbReference type="PROSITE" id="PS50262">
    <property type="entry name" value="G_PROTEIN_RECEP_F1_2"/>
    <property type="match status" value="1"/>
</dbReference>
<sequence length="262" mass="30448">MDYPNSVTLKDETTIPWAYYAITDEDYSEEEKRLECIAFILRVFFIVIYSVAFLVGTIGNGVVIFFTVFVMKRTVNVVWFLNLAIADFLFSFFLPLSITHVTLNFHWPFGKFMCKLNHTVLFINLYASIFLLTVISVDRYISVVFPVWCQNHRTPRLASLVAGAVWILAFIFSIPYAIFRDINDNAEDYVSCYNNFHADEDIAYSRHKATEDQVVASSIHKGMIIIRLIFSFIIPFTVIILCYAVIISRIQRNRMKHNWQAI</sequence>
<dbReference type="PRINTS" id="PR00526">
    <property type="entry name" value="FMETLEUPHER"/>
</dbReference>
<evidence type="ECO:0000256" key="8">
    <source>
        <dbReference type="ARBA" id="ARBA00023170"/>
    </source>
</evidence>
<evidence type="ECO:0000256" key="3">
    <source>
        <dbReference type="ARBA" id="ARBA00022692"/>
    </source>
</evidence>
<keyword evidence="16" id="KW-1185">Reference proteome</keyword>
<name>A0ABN9AU67_9NEOB</name>
<comment type="subcellular location">
    <subcellularLocation>
        <location evidence="1">Cell membrane</location>
        <topology evidence="1">Multi-pass membrane protein</topology>
    </subcellularLocation>
</comment>
<evidence type="ECO:0000256" key="2">
    <source>
        <dbReference type="ARBA" id="ARBA00022475"/>
    </source>
</evidence>
<dbReference type="EMBL" id="CATNWA010001251">
    <property type="protein sequence ID" value="CAI9539584.1"/>
    <property type="molecule type" value="Genomic_DNA"/>
</dbReference>
<evidence type="ECO:0000313" key="15">
    <source>
        <dbReference type="EMBL" id="CAI9539584.1"/>
    </source>
</evidence>
<feature type="transmembrane region" description="Helical" evidence="13">
    <location>
        <begin position="77"/>
        <end position="98"/>
    </location>
</feature>
<feature type="transmembrane region" description="Helical" evidence="13">
    <location>
        <begin position="224"/>
        <end position="246"/>
    </location>
</feature>
<dbReference type="SUPFAM" id="SSF81321">
    <property type="entry name" value="Family A G protein-coupled receptor-like"/>
    <property type="match status" value="1"/>
</dbReference>
<keyword evidence="2" id="KW-1003">Cell membrane</keyword>
<evidence type="ECO:0000256" key="13">
    <source>
        <dbReference type="SAM" id="Phobius"/>
    </source>
</evidence>
<reference evidence="15" key="1">
    <citation type="submission" date="2023-05" db="EMBL/GenBank/DDBJ databases">
        <authorList>
            <person name="Stuckert A."/>
        </authorList>
    </citation>
    <scope>NUCLEOTIDE SEQUENCE</scope>
</reference>
<feature type="domain" description="G-protein coupled receptors family 1 profile" evidence="14">
    <location>
        <begin position="59"/>
        <end position="262"/>
    </location>
</feature>
<dbReference type="PRINTS" id="PR00237">
    <property type="entry name" value="GPCRRHODOPSN"/>
</dbReference>